<keyword evidence="3" id="KW-1185">Reference proteome</keyword>
<name>A0A4R3V1P0_ROSSA</name>
<accession>A0A4R3V1P0</accession>
<keyword evidence="1" id="KW-0472">Membrane</keyword>
<keyword evidence="1" id="KW-1133">Transmembrane helix</keyword>
<evidence type="ECO:0000313" key="2">
    <source>
        <dbReference type="EMBL" id="TCU97351.1"/>
    </source>
</evidence>
<dbReference type="PROSITE" id="PS51257">
    <property type="entry name" value="PROKAR_LIPOPROTEIN"/>
    <property type="match status" value="1"/>
</dbReference>
<feature type="transmembrane region" description="Helical" evidence="1">
    <location>
        <begin position="37"/>
        <end position="60"/>
    </location>
</feature>
<evidence type="ECO:0000256" key="1">
    <source>
        <dbReference type="SAM" id="Phobius"/>
    </source>
</evidence>
<dbReference type="AlphaFoldDB" id="A0A4R3V1P0"/>
<organism evidence="2 3">
    <name type="scientific">Roseateles saccharophilus</name>
    <name type="common">Pseudomonas saccharophila</name>
    <dbReference type="NCBI Taxonomy" id="304"/>
    <lineage>
        <taxon>Bacteria</taxon>
        <taxon>Pseudomonadati</taxon>
        <taxon>Pseudomonadota</taxon>
        <taxon>Betaproteobacteria</taxon>
        <taxon>Burkholderiales</taxon>
        <taxon>Sphaerotilaceae</taxon>
        <taxon>Roseateles</taxon>
    </lineage>
</organism>
<gene>
    <name evidence="2" type="ORF">EV671_101124</name>
</gene>
<feature type="transmembrane region" description="Helical" evidence="1">
    <location>
        <begin position="67"/>
        <end position="95"/>
    </location>
</feature>
<evidence type="ECO:0000313" key="3">
    <source>
        <dbReference type="Proteomes" id="UP000295110"/>
    </source>
</evidence>
<proteinExistence type="predicted"/>
<dbReference type="EMBL" id="SMBU01000011">
    <property type="protein sequence ID" value="TCU97351.1"/>
    <property type="molecule type" value="Genomic_DNA"/>
</dbReference>
<feature type="transmembrane region" description="Helical" evidence="1">
    <location>
        <begin position="12"/>
        <end position="31"/>
    </location>
</feature>
<keyword evidence="1" id="KW-0812">Transmembrane</keyword>
<comment type="caution">
    <text evidence="2">The sequence shown here is derived from an EMBL/GenBank/DDBJ whole genome shotgun (WGS) entry which is preliminary data.</text>
</comment>
<sequence>MRRCRSRTTRKAAYGCVGLIIVAVGACYLDVSFTSTVANFAFASAAYLAYCFLAICTWSFKWLPLRVLALAVTAIPVAAGYVLGTVGMLGLMFIVGDYANPPIQTTNTAADLECRTTGWGMVATDSGYTVHLYKHWPAFPLIEREVARVVVNETNPGAGPTSASCDDVLAKR</sequence>
<dbReference type="Proteomes" id="UP000295110">
    <property type="component" value="Unassembled WGS sequence"/>
</dbReference>
<protein>
    <submittedName>
        <fullName evidence="2">Uncharacterized protein</fullName>
    </submittedName>
</protein>
<reference evidence="2 3" key="1">
    <citation type="submission" date="2019-03" db="EMBL/GenBank/DDBJ databases">
        <title>Genomic Encyclopedia of Type Strains, Phase IV (KMG-IV): sequencing the most valuable type-strain genomes for metagenomic binning, comparative biology and taxonomic classification.</title>
        <authorList>
            <person name="Goeker M."/>
        </authorList>
    </citation>
    <scope>NUCLEOTIDE SEQUENCE [LARGE SCALE GENOMIC DNA]</scope>
    <source>
        <strain evidence="2 3">DSM 654</strain>
    </source>
</reference>